<protein>
    <submittedName>
        <fullName evidence="2">Uncharacterized protein</fullName>
    </submittedName>
</protein>
<sequence>MGKKRQTQTGNGTSVESIRHKDKRLRGFVVEPENAPKRMVYPRAAALLPSILDKAFKGELL</sequence>
<evidence type="ECO:0000256" key="1">
    <source>
        <dbReference type="SAM" id="MobiDB-lite"/>
    </source>
</evidence>
<dbReference type="Proteomes" id="UP001431776">
    <property type="component" value="Unassembled WGS sequence"/>
</dbReference>
<dbReference type="RefSeq" id="WP_349244392.1">
    <property type="nucleotide sequence ID" value="NZ_JASCXX010000008.1"/>
</dbReference>
<feature type="region of interest" description="Disordered" evidence="1">
    <location>
        <begin position="1"/>
        <end position="20"/>
    </location>
</feature>
<comment type="caution">
    <text evidence="2">The sequence shown here is derived from an EMBL/GenBank/DDBJ whole genome shotgun (WGS) entry which is preliminary data.</text>
</comment>
<feature type="compositionally biased region" description="Polar residues" evidence="1">
    <location>
        <begin position="7"/>
        <end position="16"/>
    </location>
</feature>
<dbReference type="AlphaFoldDB" id="A0AAW6TZL1"/>
<evidence type="ECO:0000313" key="2">
    <source>
        <dbReference type="EMBL" id="MDI6448983.1"/>
    </source>
</evidence>
<evidence type="ECO:0000313" key="3">
    <source>
        <dbReference type="Proteomes" id="UP001431776"/>
    </source>
</evidence>
<gene>
    <name evidence="2" type="ORF">QJ522_08005</name>
</gene>
<reference evidence="2" key="1">
    <citation type="submission" date="2023-05" db="EMBL/GenBank/DDBJ databases">
        <title>Anaerotaeda fermentans gen. nov., sp. nov., a novel anaerobic planctomycete of the new family within the order Sedimentisphaerales isolated from Taman Peninsula, Russia.</title>
        <authorList>
            <person name="Khomyakova M.A."/>
            <person name="Merkel A.Y."/>
            <person name="Slobodkin A.I."/>
        </authorList>
    </citation>
    <scope>NUCLEOTIDE SEQUENCE</scope>
    <source>
        <strain evidence="2">M17dextr</strain>
    </source>
</reference>
<accession>A0AAW6TZL1</accession>
<organism evidence="2 3">
    <name type="scientific">Anaerobaca lacustris</name>
    <dbReference type="NCBI Taxonomy" id="3044600"/>
    <lineage>
        <taxon>Bacteria</taxon>
        <taxon>Pseudomonadati</taxon>
        <taxon>Planctomycetota</taxon>
        <taxon>Phycisphaerae</taxon>
        <taxon>Sedimentisphaerales</taxon>
        <taxon>Anaerobacaceae</taxon>
        <taxon>Anaerobaca</taxon>
    </lineage>
</organism>
<dbReference type="EMBL" id="JASCXX010000008">
    <property type="protein sequence ID" value="MDI6448983.1"/>
    <property type="molecule type" value="Genomic_DNA"/>
</dbReference>
<name>A0AAW6TZL1_9BACT</name>
<keyword evidence="3" id="KW-1185">Reference proteome</keyword>
<proteinExistence type="predicted"/>